<dbReference type="Proteomes" id="UP000010824">
    <property type="component" value="Chromosome"/>
</dbReference>
<evidence type="ECO:0000256" key="1">
    <source>
        <dbReference type="ARBA" id="ARBA00006217"/>
    </source>
</evidence>
<reference evidence="8 9" key="2">
    <citation type="journal article" date="2014" name="Genome Announc.">
        <title>Complete Genome Sequence of Methanoregula formicica SMSPT, a Mesophilic Hydrogenotrophic Methanogen Isolated from a Methanogenic Upflow Anaerobic Sludge Blanket Reactor.</title>
        <authorList>
            <person name="Yamamoto K."/>
            <person name="Tamaki H."/>
            <person name="Cadillo-Quiroz H."/>
            <person name="Imachi H."/>
            <person name="Kyrpides N."/>
            <person name="Woyke T."/>
            <person name="Goodwin L."/>
            <person name="Zinder S.H."/>
            <person name="Kamagata Y."/>
            <person name="Liu W.T."/>
        </authorList>
    </citation>
    <scope>NUCLEOTIDE SEQUENCE [LARGE SCALE GENOMIC DNA]</scope>
    <source>
        <strain evidence="9">DSM 22288 / NBRC 105244 / SMSP</strain>
    </source>
</reference>
<gene>
    <name evidence="8" type="ordered locus">Metfor_1895</name>
</gene>
<evidence type="ECO:0000313" key="8">
    <source>
        <dbReference type="EMBL" id="AGB02916.1"/>
    </source>
</evidence>
<dbReference type="KEGG" id="mfo:Metfor_1895"/>
<dbReference type="Pfam" id="PF00484">
    <property type="entry name" value="Pro_CA"/>
    <property type="match status" value="1"/>
</dbReference>
<dbReference type="eggNOG" id="arCOG02860">
    <property type="taxonomic scope" value="Archaea"/>
</dbReference>
<feature type="binding site" evidence="7">
    <location>
        <position position="130"/>
    </location>
    <ligand>
        <name>Zn(2+)</name>
        <dbReference type="ChEBI" id="CHEBI:29105"/>
    </ligand>
</feature>
<dbReference type="InterPro" id="IPR015892">
    <property type="entry name" value="Carbonic_anhydrase_CS"/>
</dbReference>
<keyword evidence="5" id="KW-0456">Lyase</keyword>
<dbReference type="SMART" id="SM00947">
    <property type="entry name" value="Pro_CA"/>
    <property type="match status" value="1"/>
</dbReference>
<comment type="catalytic activity">
    <reaction evidence="6">
        <text>hydrogencarbonate + H(+) = CO2 + H2O</text>
        <dbReference type="Rhea" id="RHEA:10748"/>
        <dbReference type="ChEBI" id="CHEBI:15377"/>
        <dbReference type="ChEBI" id="CHEBI:15378"/>
        <dbReference type="ChEBI" id="CHEBI:16526"/>
        <dbReference type="ChEBI" id="CHEBI:17544"/>
        <dbReference type="EC" id="4.2.1.1"/>
    </reaction>
</comment>
<proteinExistence type="inferred from homology"/>
<accession>L0HGJ4</accession>
<evidence type="ECO:0000256" key="7">
    <source>
        <dbReference type="PIRSR" id="PIRSR601765-2"/>
    </source>
</evidence>
<evidence type="ECO:0000256" key="2">
    <source>
        <dbReference type="ARBA" id="ARBA00012925"/>
    </source>
</evidence>
<dbReference type="AlphaFoldDB" id="L0HGJ4"/>
<protein>
    <recommendedName>
        <fullName evidence="2">carbonic anhydrase</fullName>
        <ecNumber evidence="2">4.2.1.1</ecNumber>
    </recommendedName>
</protein>
<evidence type="ECO:0000256" key="6">
    <source>
        <dbReference type="ARBA" id="ARBA00048348"/>
    </source>
</evidence>
<dbReference type="Gene3D" id="3.40.1050.10">
    <property type="entry name" value="Carbonic anhydrase"/>
    <property type="match status" value="1"/>
</dbReference>
<dbReference type="GO" id="GO:0004089">
    <property type="term" value="F:carbonate dehydratase activity"/>
    <property type="evidence" value="ECO:0007669"/>
    <property type="project" value="UniProtKB-EC"/>
</dbReference>
<organism evidence="8 9">
    <name type="scientific">Methanoregula formicica (strain DSM 22288 / NBRC 105244 / SMSP)</name>
    <dbReference type="NCBI Taxonomy" id="593750"/>
    <lineage>
        <taxon>Archaea</taxon>
        <taxon>Methanobacteriati</taxon>
        <taxon>Methanobacteriota</taxon>
        <taxon>Stenosarchaea group</taxon>
        <taxon>Methanomicrobia</taxon>
        <taxon>Methanomicrobiales</taxon>
        <taxon>Methanoregulaceae</taxon>
        <taxon>Methanoregula</taxon>
    </lineage>
</organism>
<dbReference type="InterPro" id="IPR036874">
    <property type="entry name" value="Carbonic_anhydrase_sf"/>
</dbReference>
<dbReference type="STRING" id="593750.Metfor_1895"/>
<comment type="cofactor">
    <cofactor evidence="7">
        <name>Zn(2+)</name>
        <dbReference type="ChEBI" id="CHEBI:29105"/>
    </cofactor>
    <text evidence="7">Binds 1 zinc ion per subunit.</text>
</comment>
<evidence type="ECO:0000256" key="4">
    <source>
        <dbReference type="ARBA" id="ARBA00022833"/>
    </source>
</evidence>
<keyword evidence="3 7" id="KW-0479">Metal-binding</keyword>
<dbReference type="PROSITE" id="PS00705">
    <property type="entry name" value="PROK_CO2_ANHYDRASE_2"/>
    <property type="match status" value="1"/>
</dbReference>
<name>L0HGJ4_METFS</name>
<dbReference type="HOGENOM" id="CLU_053879_5_3_2"/>
<evidence type="ECO:0000313" key="9">
    <source>
        <dbReference type="Proteomes" id="UP000010824"/>
    </source>
</evidence>
<dbReference type="InParanoid" id="L0HGJ4"/>
<dbReference type="InterPro" id="IPR001765">
    <property type="entry name" value="Carbonic_anhydrase"/>
</dbReference>
<comment type="similarity">
    <text evidence="1">Belongs to the beta-class carbonic anhydrase family.</text>
</comment>
<dbReference type="SUPFAM" id="SSF53056">
    <property type="entry name" value="beta-carbonic anhydrase, cab"/>
    <property type="match status" value="1"/>
</dbReference>
<dbReference type="GO" id="GO:0015976">
    <property type="term" value="P:carbon utilization"/>
    <property type="evidence" value="ECO:0007669"/>
    <property type="project" value="InterPro"/>
</dbReference>
<dbReference type="PANTHER" id="PTHR11002:SF76">
    <property type="entry name" value="CARBONIC ANHYDRASE"/>
    <property type="match status" value="1"/>
</dbReference>
<keyword evidence="4 7" id="KW-0862">Zinc</keyword>
<keyword evidence="9" id="KW-1185">Reference proteome</keyword>
<evidence type="ECO:0000256" key="3">
    <source>
        <dbReference type="ARBA" id="ARBA00022723"/>
    </source>
</evidence>
<dbReference type="EC" id="4.2.1.1" evidence="2"/>
<dbReference type="PANTHER" id="PTHR11002">
    <property type="entry name" value="CARBONIC ANHYDRASE"/>
    <property type="match status" value="1"/>
</dbReference>
<feature type="binding site" evidence="7">
    <location>
        <position position="186"/>
    </location>
    <ligand>
        <name>Zn(2+)</name>
        <dbReference type="ChEBI" id="CHEBI:29105"/>
    </ligand>
</feature>
<sequence>MLFFHDNKADGRRIRYFFGSSDFLVGEHIVFISCYGPCILSHPLSRSEFTSRLFPRALQTVTFFHIPDKYQYIIRRPVFRFMYTVRGVCMAIDKLLLGNLRFRESDFTPNIDYYKELAGSQHPETLWIGCSDSRLQTGHITQARAGELFIQRNIGNIVPVHDWNFATVLEYAVMHLKVKDVVICGHSNCGAIRALDKESTDAYIPLWLNNAREAKDRIDSKIEMPHTPAEQEKRYRMIEQENVRLQIEHLFTYPLLKKAVAENRVAVHGLYYDLGTGALSRVS</sequence>
<evidence type="ECO:0000256" key="5">
    <source>
        <dbReference type="ARBA" id="ARBA00023239"/>
    </source>
</evidence>
<reference evidence="9" key="1">
    <citation type="submission" date="2011-12" db="EMBL/GenBank/DDBJ databases">
        <title>Complete sequence of Methanoregula formicicum SMSP.</title>
        <authorList>
            <person name="Lucas S."/>
            <person name="Han J."/>
            <person name="Lapidus A."/>
            <person name="Cheng J.-F."/>
            <person name="Goodwin L."/>
            <person name="Pitluck S."/>
            <person name="Peters L."/>
            <person name="Ovchinnikova G."/>
            <person name="Teshima H."/>
            <person name="Detter J.C."/>
            <person name="Han C."/>
            <person name="Tapia R."/>
            <person name="Land M."/>
            <person name="Hauser L."/>
            <person name="Kyrpides N."/>
            <person name="Ivanova N."/>
            <person name="Pagani I."/>
            <person name="Imachi H."/>
            <person name="Tamaki H."/>
            <person name="Sekiguchi Y."/>
            <person name="Kamagata Y."/>
            <person name="Cadillo-Quiroz H."/>
            <person name="Zinder S."/>
            <person name="Liu W.-T."/>
            <person name="Woyke T."/>
        </authorList>
    </citation>
    <scope>NUCLEOTIDE SEQUENCE [LARGE SCALE GENOMIC DNA]</scope>
    <source>
        <strain evidence="9">DSM 22288 / NBRC 105244 / SMSP</strain>
    </source>
</reference>
<dbReference type="GO" id="GO:0008270">
    <property type="term" value="F:zinc ion binding"/>
    <property type="evidence" value="ECO:0007669"/>
    <property type="project" value="InterPro"/>
</dbReference>
<feature type="binding site" evidence="7">
    <location>
        <position position="189"/>
    </location>
    <ligand>
        <name>Zn(2+)</name>
        <dbReference type="ChEBI" id="CHEBI:29105"/>
    </ligand>
</feature>
<dbReference type="EMBL" id="CP003167">
    <property type="protein sequence ID" value="AGB02916.1"/>
    <property type="molecule type" value="Genomic_DNA"/>
</dbReference>